<evidence type="ECO:0000259" key="13">
    <source>
        <dbReference type="PROSITE" id="PS51569"/>
    </source>
</evidence>
<comment type="similarity">
    <text evidence="11">Belongs to the class I-like SAM-binding methyltransferase superfamily. DOT1 family.</text>
</comment>
<evidence type="ECO:0000256" key="12">
    <source>
        <dbReference type="SAM" id="MobiDB-lite"/>
    </source>
</evidence>
<dbReference type="EC" id="2.1.1.360" evidence="2 11"/>
<dbReference type="SUPFAM" id="SSF53335">
    <property type="entry name" value="S-adenosyl-L-methionine-dependent methyltransferases"/>
    <property type="match status" value="1"/>
</dbReference>
<evidence type="ECO:0000256" key="3">
    <source>
        <dbReference type="ARBA" id="ARBA00020987"/>
    </source>
</evidence>
<reference evidence="15" key="1">
    <citation type="submission" date="2016-11" db="UniProtKB">
        <authorList>
            <consortium name="WormBaseParasite"/>
        </authorList>
    </citation>
    <scope>IDENTIFICATION</scope>
</reference>
<dbReference type="PANTHER" id="PTHR21451">
    <property type="entry name" value="HISTONE H3 METHYLTRANSFERASE"/>
    <property type="match status" value="1"/>
</dbReference>
<dbReference type="Proteomes" id="UP000095287">
    <property type="component" value="Unplaced"/>
</dbReference>
<keyword evidence="6 11" id="KW-0949">S-adenosyl-L-methionine</keyword>
<keyword evidence="5 11" id="KW-0808">Transferase</keyword>
<dbReference type="Pfam" id="PF08123">
    <property type="entry name" value="DOT1"/>
    <property type="match status" value="1"/>
</dbReference>
<proteinExistence type="inferred from homology"/>
<protein>
    <recommendedName>
        <fullName evidence="3 11">Histone-lysine N-methyltransferase, H3 lysine-79 specific</fullName>
        <ecNumber evidence="2 11">2.1.1.360</ecNumber>
    </recommendedName>
    <alternativeName>
        <fullName evidence="9 11">Histone H3-K79 methyltransferase</fullName>
    </alternativeName>
</protein>
<evidence type="ECO:0000256" key="4">
    <source>
        <dbReference type="ARBA" id="ARBA00022603"/>
    </source>
</evidence>
<keyword evidence="7 11" id="KW-0156">Chromatin regulator</keyword>
<evidence type="ECO:0000256" key="10">
    <source>
        <dbReference type="ARBA" id="ARBA00047770"/>
    </source>
</evidence>
<dbReference type="PROSITE" id="PS51569">
    <property type="entry name" value="DOT1"/>
    <property type="match status" value="1"/>
</dbReference>
<organism evidence="14 15">
    <name type="scientific">Steinernema glaseri</name>
    <dbReference type="NCBI Taxonomy" id="37863"/>
    <lineage>
        <taxon>Eukaryota</taxon>
        <taxon>Metazoa</taxon>
        <taxon>Ecdysozoa</taxon>
        <taxon>Nematoda</taxon>
        <taxon>Chromadorea</taxon>
        <taxon>Rhabditida</taxon>
        <taxon>Tylenchina</taxon>
        <taxon>Panagrolaimomorpha</taxon>
        <taxon>Strongyloidoidea</taxon>
        <taxon>Steinernematidae</taxon>
        <taxon>Steinernema</taxon>
    </lineage>
</organism>
<dbReference type="WBParaSite" id="L893_g18545.t1">
    <property type="protein sequence ID" value="L893_g18545.t1"/>
    <property type="gene ID" value="L893_g18545"/>
</dbReference>
<evidence type="ECO:0000256" key="9">
    <source>
        <dbReference type="ARBA" id="ARBA00029821"/>
    </source>
</evidence>
<name>A0A1I7YPY2_9BILA</name>
<feature type="region of interest" description="Disordered" evidence="12">
    <location>
        <begin position="513"/>
        <end position="536"/>
    </location>
</feature>
<feature type="region of interest" description="Disordered" evidence="12">
    <location>
        <begin position="371"/>
        <end position="390"/>
    </location>
</feature>
<dbReference type="Gene3D" id="3.40.50.150">
    <property type="entry name" value="Vaccinia Virus protein VP39"/>
    <property type="match status" value="1"/>
</dbReference>
<dbReference type="PANTHER" id="PTHR21451:SF0">
    <property type="entry name" value="HISTONE-LYSINE N-METHYLTRANSFERASE, H3 LYSINE-79 SPECIFIC"/>
    <property type="match status" value="1"/>
</dbReference>
<evidence type="ECO:0000256" key="5">
    <source>
        <dbReference type="ARBA" id="ARBA00022679"/>
    </source>
</evidence>
<evidence type="ECO:0000256" key="2">
    <source>
        <dbReference type="ARBA" id="ARBA00012190"/>
    </source>
</evidence>
<dbReference type="GO" id="GO:0032259">
    <property type="term" value="P:methylation"/>
    <property type="evidence" value="ECO:0007669"/>
    <property type="project" value="UniProtKB-KW"/>
</dbReference>
<dbReference type="InterPro" id="IPR029063">
    <property type="entry name" value="SAM-dependent_MTases_sf"/>
</dbReference>
<comment type="catalytic activity">
    <reaction evidence="10 11">
        <text>L-lysyl(79)-[histone H3] + 3 S-adenosyl-L-methionine = N(6),N(6),N(6)-trimethyl-L-lysyl(79)-[histone H3] + 3 S-adenosyl-L-homocysteine + 3 H(+)</text>
        <dbReference type="Rhea" id="RHEA:60328"/>
        <dbReference type="Rhea" id="RHEA-COMP:15549"/>
        <dbReference type="Rhea" id="RHEA-COMP:15552"/>
        <dbReference type="ChEBI" id="CHEBI:15378"/>
        <dbReference type="ChEBI" id="CHEBI:29969"/>
        <dbReference type="ChEBI" id="CHEBI:57856"/>
        <dbReference type="ChEBI" id="CHEBI:59789"/>
        <dbReference type="ChEBI" id="CHEBI:61961"/>
        <dbReference type="EC" id="2.1.1.360"/>
    </reaction>
</comment>
<keyword evidence="14" id="KW-1185">Reference proteome</keyword>
<evidence type="ECO:0000313" key="14">
    <source>
        <dbReference type="Proteomes" id="UP000095287"/>
    </source>
</evidence>
<comment type="function">
    <text evidence="11">Histone methyltransferase that specifically trimethylates histone H3 to form H3K79me3. This methylation is required for telomere silencing and for the pachytene checkpoint during the meiotic cell cycle by allowing the recruitment of RAD9 to double strand breaks. Nucleosomes are preferred as substrate compared to free histone.</text>
</comment>
<comment type="subcellular location">
    <subcellularLocation>
        <location evidence="1 11">Nucleus</location>
    </subcellularLocation>
</comment>
<comment type="miscellaneous">
    <text evidence="11">In contrast to other lysine histone methyltransferases, it does not contain a SET domain, suggesting the existence of another mechanism for methylation of lysine residues of histones.</text>
</comment>
<evidence type="ECO:0000256" key="1">
    <source>
        <dbReference type="ARBA" id="ARBA00004123"/>
    </source>
</evidence>
<dbReference type="GO" id="GO:0140956">
    <property type="term" value="F:histone H3K79 trimethyltransferase activity"/>
    <property type="evidence" value="ECO:0007669"/>
    <property type="project" value="UniProtKB-EC"/>
</dbReference>
<dbReference type="GO" id="GO:0035097">
    <property type="term" value="C:histone methyltransferase complex"/>
    <property type="evidence" value="ECO:0007669"/>
    <property type="project" value="UniProtKB-ARBA"/>
</dbReference>
<accession>A0A1I7YPY2</accession>
<dbReference type="Gene3D" id="1.10.260.60">
    <property type="match status" value="1"/>
</dbReference>
<evidence type="ECO:0000313" key="15">
    <source>
        <dbReference type="WBParaSite" id="L893_g18545.t1"/>
    </source>
</evidence>
<dbReference type="GO" id="GO:0000077">
    <property type="term" value="P:DNA damage checkpoint signaling"/>
    <property type="evidence" value="ECO:0007669"/>
    <property type="project" value="TreeGrafter"/>
</dbReference>
<feature type="domain" description="DOT1" evidence="13">
    <location>
        <begin position="20"/>
        <end position="338"/>
    </location>
</feature>
<dbReference type="InterPro" id="IPR030445">
    <property type="entry name" value="H3-K79_meTrfase"/>
</dbReference>
<keyword evidence="4 11" id="KW-0489">Methyltransferase</keyword>
<dbReference type="FunFam" id="3.40.50.150:FF:000033">
    <property type="entry name" value="Histone-lysine N-methyltransferase, H3 lysine-79 specific"/>
    <property type="match status" value="1"/>
</dbReference>
<evidence type="ECO:0000256" key="7">
    <source>
        <dbReference type="ARBA" id="ARBA00022853"/>
    </source>
</evidence>
<sequence>MKGDDKADPASLIMKSPINPRESLQFTLTGEADEAVIPEALEIMRIAFEFYPELQAVVDREYPDLSQIISVPFLRDAVATFNKASKTLCKLWKGTTTLLHRADQPIDGVLFKRIWTLAYNRAIKDPKALNRHYGAFSNETYGETTYDRMQAIIEEINPTKKDVFVDMGSGIGQLVIHMAGVSSTQKSVGIEVADLPSSYSKHLESEFLKFMKFFGKNPRRFQLEQGDFLDMKFRRLITEEATIILINNMMFSPELDTRIKRELLSELKDGTRIITTRAYGRVDRSSVTERRLNDVSSILDVQVLQPCANAGSWTSKYVPYYLHTVNRAKLEVYYQKRQNMVSDEDETSFEELKPPPRGARKSMTPLMVRKSKTPTMVRKSKTPSLARKAKTPSLYEPAFKEYKLPPRGARKSKTPTMVRKSKTPTAVRKSKTPSLHVRSDERPRSMPVNVDFARIRKSAPPLPPTFYPKSVTTPMFHPKTGASLAPSLVKRARKSMTPASHMSIISTITESFCTDNSGTSSEDSPPELAPMSLDLGPTEDYPMDSPSLPEYPRLKLPPPEYDIDPHEVVRGIGGELDKMSHLQKGTMSLHAEVAELSVENYFLELCKQRSVQPPEGEAEASFA</sequence>
<feature type="region of interest" description="Disordered" evidence="12">
    <location>
        <begin position="343"/>
        <end position="362"/>
    </location>
</feature>
<dbReference type="AlphaFoldDB" id="A0A1I7YPY2"/>
<evidence type="ECO:0000256" key="8">
    <source>
        <dbReference type="ARBA" id="ARBA00023242"/>
    </source>
</evidence>
<feature type="region of interest" description="Disordered" evidence="12">
    <location>
        <begin position="405"/>
        <end position="442"/>
    </location>
</feature>
<dbReference type="GO" id="GO:0006281">
    <property type="term" value="P:DNA repair"/>
    <property type="evidence" value="ECO:0007669"/>
    <property type="project" value="TreeGrafter"/>
</dbReference>
<keyword evidence="8 11" id="KW-0539">Nucleus</keyword>
<dbReference type="InterPro" id="IPR025789">
    <property type="entry name" value="DOT1_dom"/>
</dbReference>
<feature type="compositionally biased region" description="Polar residues" evidence="12">
    <location>
        <begin position="513"/>
        <end position="523"/>
    </location>
</feature>
<evidence type="ECO:0000256" key="6">
    <source>
        <dbReference type="ARBA" id="ARBA00022691"/>
    </source>
</evidence>
<evidence type="ECO:0000256" key="11">
    <source>
        <dbReference type="RuleBase" id="RU271113"/>
    </source>
</evidence>